<dbReference type="InterPro" id="IPR014710">
    <property type="entry name" value="RmlC-like_jellyroll"/>
</dbReference>
<reference evidence="7" key="1">
    <citation type="submission" date="2020-06" db="EMBL/GenBank/DDBJ databases">
        <title>Insight into the genomes of haloalkaliphilic bacilli from Kenyan soda lakes.</title>
        <authorList>
            <person name="Mwirichia R."/>
            <person name="Villamizar G.C."/>
            <person name="Poehlein A."/>
            <person name="Mugweru J."/>
            <person name="Kipnyargis A."/>
            <person name="Kiplimo D."/>
            <person name="Orwa P."/>
            <person name="Daniel R."/>
        </authorList>
    </citation>
    <scope>NUCLEOTIDE SEQUENCE</scope>
    <source>
        <strain evidence="7">B1096_S55</strain>
    </source>
</reference>
<evidence type="ECO:0000313" key="7">
    <source>
        <dbReference type="EMBL" id="MCR6095710.1"/>
    </source>
</evidence>
<evidence type="ECO:0000256" key="3">
    <source>
        <dbReference type="ARBA" id="ARBA00023159"/>
    </source>
</evidence>
<dbReference type="SUPFAM" id="SSF51206">
    <property type="entry name" value="cAMP-binding domain-like"/>
    <property type="match status" value="1"/>
</dbReference>
<dbReference type="Gene3D" id="2.60.120.10">
    <property type="entry name" value="Jelly Rolls"/>
    <property type="match status" value="1"/>
</dbReference>
<dbReference type="PROSITE" id="PS50042">
    <property type="entry name" value="CNMP_BINDING_3"/>
    <property type="match status" value="1"/>
</dbReference>
<dbReference type="RefSeq" id="WP_257820461.1">
    <property type="nucleotide sequence ID" value="NZ_JABXYM010000001.1"/>
</dbReference>
<dbReference type="GO" id="GO:0005829">
    <property type="term" value="C:cytosol"/>
    <property type="evidence" value="ECO:0007669"/>
    <property type="project" value="TreeGrafter"/>
</dbReference>
<dbReference type="InterPro" id="IPR018490">
    <property type="entry name" value="cNMP-bd_dom_sf"/>
</dbReference>
<dbReference type="Pfam" id="PF13545">
    <property type="entry name" value="HTH_Crp_2"/>
    <property type="match status" value="1"/>
</dbReference>
<feature type="domain" description="HTH crp-type" evidence="6">
    <location>
        <begin position="147"/>
        <end position="220"/>
    </location>
</feature>
<sequence>MPIADKKLDRLSFYDLIPESMQELLVKEGTEVSANKESIIFYEGEVPKHIYFILEGQVRLTKTSAEGKVFFLQKKKQYDLLGELSIFNSLKYQYNAEVTQGALLLRFTCNQLERLLIAHEELAIAFMKWLSKENQVMMAQFRDLVFCGKQGAVFSILVRLSNEYGQPVSQGILINRKITNQELANYVGATRESINRILKRLIKQKIISVNTKYITIHDLPFLQAHLRCSHCPFEECTI</sequence>
<accession>A0A9Q4B0E7</accession>
<dbReference type="PRINTS" id="PR00034">
    <property type="entry name" value="HTHCRP"/>
</dbReference>
<dbReference type="InterPro" id="IPR018335">
    <property type="entry name" value="Tscrpt_reg_HTH_Crp-type_CS"/>
</dbReference>
<dbReference type="SMART" id="SM00100">
    <property type="entry name" value="cNMP"/>
    <property type="match status" value="1"/>
</dbReference>
<keyword evidence="8" id="KW-1185">Reference proteome</keyword>
<keyword evidence="2" id="KW-0238">DNA-binding</keyword>
<dbReference type="Pfam" id="PF00027">
    <property type="entry name" value="cNMP_binding"/>
    <property type="match status" value="1"/>
</dbReference>
<keyword evidence="1" id="KW-0805">Transcription regulation</keyword>
<evidence type="ECO:0000259" key="5">
    <source>
        <dbReference type="PROSITE" id="PS50042"/>
    </source>
</evidence>
<dbReference type="InterPro" id="IPR036390">
    <property type="entry name" value="WH_DNA-bd_sf"/>
</dbReference>
<protein>
    <submittedName>
        <fullName evidence="7">Crp/Fnr family transcriptional regulator</fullName>
    </submittedName>
</protein>
<evidence type="ECO:0000256" key="2">
    <source>
        <dbReference type="ARBA" id="ARBA00023125"/>
    </source>
</evidence>
<dbReference type="Proteomes" id="UP001057753">
    <property type="component" value="Unassembled WGS sequence"/>
</dbReference>
<dbReference type="InterPro" id="IPR036388">
    <property type="entry name" value="WH-like_DNA-bd_sf"/>
</dbReference>
<dbReference type="AlphaFoldDB" id="A0A9Q4B0E7"/>
<dbReference type="GO" id="GO:0003700">
    <property type="term" value="F:DNA-binding transcription factor activity"/>
    <property type="evidence" value="ECO:0007669"/>
    <property type="project" value="InterPro"/>
</dbReference>
<feature type="domain" description="Cyclic nucleotide-binding" evidence="5">
    <location>
        <begin position="12"/>
        <end position="116"/>
    </location>
</feature>
<keyword evidence="4" id="KW-0804">Transcription</keyword>
<gene>
    <name evidence="7" type="ORF">HXA33_04065</name>
</gene>
<dbReference type="GO" id="GO:0003677">
    <property type="term" value="F:DNA binding"/>
    <property type="evidence" value="ECO:0007669"/>
    <property type="project" value="UniProtKB-KW"/>
</dbReference>
<evidence type="ECO:0000256" key="1">
    <source>
        <dbReference type="ARBA" id="ARBA00023015"/>
    </source>
</evidence>
<keyword evidence="3" id="KW-0010">Activator</keyword>
<proteinExistence type="predicted"/>
<dbReference type="InterPro" id="IPR050397">
    <property type="entry name" value="Env_Response_Regulators"/>
</dbReference>
<dbReference type="InterPro" id="IPR012318">
    <property type="entry name" value="HTH_CRP"/>
</dbReference>
<dbReference type="InterPro" id="IPR000595">
    <property type="entry name" value="cNMP-bd_dom"/>
</dbReference>
<name>A0A9Q4B0E7_SALAG</name>
<comment type="caution">
    <text evidence="7">The sequence shown here is derived from an EMBL/GenBank/DDBJ whole genome shotgun (WGS) entry which is preliminary data.</text>
</comment>
<dbReference type="SUPFAM" id="SSF46785">
    <property type="entry name" value="Winged helix' DNA-binding domain"/>
    <property type="match status" value="1"/>
</dbReference>
<dbReference type="PROSITE" id="PS00042">
    <property type="entry name" value="HTH_CRP_1"/>
    <property type="match status" value="1"/>
</dbReference>
<dbReference type="PANTHER" id="PTHR24567">
    <property type="entry name" value="CRP FAMILY TRANSCRIPTIONAL REGULATORY PROTEIN"/>
    <property type="match status" value="1"/>
</dbReference>
<dbReference type="PANTHER" id="PTHR24567:SF74">
    <property type="entry name" value="HTH-TYPE TRANSCRIPTIONAL REGULATOR ARCR"/>
    <property type="match status" value="1"/>
</dbReference>
<dbReference type="Gene3D" id="1.10.10.10">
    <property type="entry name" value="Winged helix-like DNA-binding domain superfamily/Winged helix DNA-binding domain"/>
    <property type="match status" value="1"/>
</dbReference>
<evidence type="ECO:0000313" key="8">
    <source>
        <dbReference type="Proteomes" id="UP001057753"/>
    </source>
</evidence>
<dbReference type="CDD" id="cd00038">
    <property type="entry name" value="CAP_ED"/>
    <property type="match status" value="1"/>
</dbReference>
<dbReference type="PROSITE" id="PS51063">
    <property type="entry name" value="HTH_CRP_2"/>
    <property type="match status" value="1"/>
</dbReference>
<evidence type="ECO:0000259" key="6">
    <source>
        <dbReference type="PROSITE" id="PS51063"/>
    </source>
</evidence>
<dbReference type="SMART" id="SM00419">
    <property type="entry name" value="HTH_CRP"/>
    <property type="match status" value="1"/>
</dbReference>
<dbReference type="CDD" id="cd00092">
    <property type="entry name" value="HTH_CRP"/>
    <property type="match status" value="1"/>
</dbReference>
<evidence type="ECO:0000256" key="4">
    <source>
        <dbReference type="ARBA" id="ARBA00023163"/>
    </source>
</evidence>
<organism evidence="7 8">
    <name type="scientific">Salipaludibacillus agaradhaerens</name>
    <name type="common">Bacillus agaradhaerens</name>
    <dbReference type="NCBI Taxonomy" id="76935"/>
    <lineage>
        <taxon>Bacteria</taxon>
        <taxon>Bacillati</taxon>
        <taxon>Bacillota</taxon>
        <taxon>Bacilli</taxon>
        <taxon>Bacillales</taxon>
        <taxon>Bacillaceae</taxon>
    </lineage>
</organism>
<dbReference type="EMBL" id="JABXYM010000001">
    <property type="protein sequence ID" value="MCR6095710.1"/>
    <property type="molecule type" value="Genomic_DNA"/>
</dbReference>